<dbReference type="SUPFAM" id="SSF51055">
    <property type="entry name" value="Carbohydrate binding domain"/>
    <property type="match status" value="1"/>
</dbReference>
<organism evidence="4 5">
    <name type="scientific">Sphaerimonospora cavernae</name>
    <dbReference type="NCBI Taxonomy" id="1740611"/>
    <lineage>
        <taxon>Bacteria</taxon>
        <taxon>Bacillati</taxon>
        <taxon>Actinomycetota</taxon>
        <taxon>Actinomycetes</taxon>
        <taxon>Streptosporangiales</taxon>
        <taxon>Streptosporangiaceae</taxon>
        <taxon>Sphaerimonospora</taxon>
    </lineage>
</organism>
<comment type="caution">
    <text evidence="4">The sequence shown here is derived from an EMBL/GenBank/DDBJ whole genome shotgun (WGS) entry which is preliminary data.</text>
</comment>
<dbReference type="PANTHER" id="PTHR39198:SF1">
    <property type="entry name" value="ALPHA-GALACTOSIDASE NEW3 DOMAIN-CONTAINING PROTEIN"/>
    <property type="match status" value="1"/>
</dbReference>
<dbReference type="PANTHER" id="PTHR39198">
    <property type="entry name" value="HYPOTHETICAL MEMBRANE PROTEIN, CONSERVED"/>
    <property type="match status" value="1"/>
</dbReference>
<reference evidence="4 5" key="1">
    <citation type="submission" date="2024-09" db="EMBL/GenBank/DDBJ databases">
        <authorList>
            <person name="Sun Q."/>
            <person name="Mori K."/>
        </authorList>
    </citation>
    <scope>NUCLEOTIDE SEQUENCE [LARGE SCALE GENOMIC DNA]</scope>
    <source>
        <strain evidence="4 5">TBRC 1851</strain>
    </source>
</reference>
<dbReference type="InterPro" id="IPR036573">
    <property type="entry name" value="CBM_sf_5/12"/>
</dbReference>
<evidence type="ECO:0000256" key="1">
    <source>
        <dbReference type="ARBA" id="ARBA00022801"/>
    </source>
</evidence>
<dbReference type="Proteomes" id="UP001589870">
    <property type="component" value="Unassembled WGS sequence"/>
</dbReference>
<evidence type="ECO:0000256" key="2">
    <source>
        <dbReference type="SAM" id="MobiDB-lite"/>
    </source>
</evidence>
<evidence type="ECO:0000259" key="3">
    <source>
        <dbReference type="SMART" id="SM00495"/>
    </source>
</evidence>
<evidence type="ECO:0000313" key="4">
    <source>
        <dbReference type="EMBL" id="MFC0864318.1"/>
    </source>
</evidence>
<proteinExistence type="predicted"/>
<feature type="non-terminal residue" evidence="4">
    <location>
        <position position="1"/>
    </location>
</feature>
<dbReference type="Gene3D" id="2.10.10.20">
    <property type="entry name" value="Carbohydrate-binding module superfamily 5/12"/>
    <property type="match status" value="1"/>
</dbReference>
<dbReference type="InterPro" id="IPR003610">
    <property type="entry name" value="CBM5/12"/>
</dbReference>
<keyword evidence="5" id="KW-1185">Reference proteome</keyword>
<dbReference type="RefSeq" id="WP_394302441.1">
    <property type="nucleotide sequence ID" value="NZ_JBHMQT010000039.1"/>
</dbReference>
<name>A0ABV6U7B5_9ACTN</name>
<accession>A0ABV6U7B5</accession>
<dbReference type="Pfam" id="PF02839">
    <property type="entry name" value="CBM_5_12"/>
    <property type="match status" value="1"/>
</dbReference>
<protein>
    <submittedName>
        <fullName evidence="4">Carbohydrate-binding protein</fullName>
    </submittedName>
</protein>
<dbReference type="Gene3D" id="2.60.40.10">
    <property type="entry name" value="Immunoglobulins"/>
    <property type="match status" value="2"/>
</dbReference>
<feature type="domain" description="Chitin-binding type-3" evidence="3">
    <location>
        <begin position="215"/>
        <end position="261"/>
    </location>
</feature>
<dbReference type="CDD" id="cd12214">
    <property type="entry name" value="ChiA1_BD"/>
    <property type="match status" value="1"/>
</dbReference>
<evidence type="ECO:0000313" key="5">
    <source>
        <dbReference type="Proteomes" id="UP001589870"/>
    </source>
</evidence>
<sequence>TAGPSNDFSVSVSPSSGSVQAGQSVTTRVNTAVTGGSAQSITLSTRSLPSGVTASFNPTTVTAGQSSTLTLSASSTAPGGTRQVTIVGTAGSTTHEANYSLTVGNDQPPPTNDFSVSVSPSSATVQAGQSASATLSTRVTSGSAQSVTLSASAPSGVTVSFSPATITAGQSSTVSIATSSTTTAGNYTININAAGSSATHSAAFSLTVNGGGGGETTWATWTPYTAGDVVTYDGVRYRCIQSHTSLPGWEPPIVPALWQRL</sequence>
<keyword evidence="1" id="KW-0378">Hydrolase</keyword>
<dbReference type="SMART" id="SM00495">
    <property type="entry name" value="ChtBD3"/>
    <property type="match status" value="1"/>
</dbReference>
<gene>
    <name evidence="4" type="ORF">ACFHYQ_18655</name>
</gene>
<dbReference type="EMBL" id="JBHMQT010000039">
    <property type="protein sequence ID" value="MFC0864318.1"/>
    <property type="molecule type" value="Genomic_DNA"/>
</dbReference>
<feature type="region of interest" description="Disordered" evidence="2">
    <location>
        <begin position="1"/>
        <end position="23"/>
    </location>
</feature>
<dbReference type="InterPro" id="IPR013783">
    <property type="entry name" value="Ig-like_fold"/>
</dbReference>
<feature type="compositionally biased region" description="Low complexity" evidence="2">
    <location>
        <begin position="9"/>
        <end position="23"/>
    </location>
</feature>